<accession>A0A218UCR4</accession>
<feature type="domain" description="Rho-GAP" evidence="2">
    <location>
        <begin position="187"/>
        <end position="385"/>
    </location>
</feature>
<dbReference type="EMBL" id="MUZQ01000431">
    <property type="protein sequence ID" value="OWK51456.1"/>
    <property type="molecule type" value="Genomic_DNA"/>
</dbReference>
<dbReference type="Pfam" id="PF00620">
    <property type="entry name" value="RhoGAP"/>
    <property type="match status" value="1"/>
</dbReference>
<dbReference type="Gene3D" id="1.10.555.10">
    <property type="entry name" value="Rho GTPase activation protein"/>
    <property type="match status" value="1"/>
</dbReference>
<name>A0A218UCR4_9PASE</name>
<organism evidence="3 4">
    <name type="scientific">Lonchura striata</name>
    <name type="common">white-rumped munia</name>
    <dbReference type="NCBI Taxonomy" id="40157"/>
    <lineage>
        <taxon>Eukaryota</taxon>
        <taxon>Metazoa</taxon>
        <taxon>Chordata</taxon>
        <taxon>Craniata</taxon>
        <taxon>Vertebrata</taxon>
        <taxon>Euteleostomi</taxon>
        <taxon>Archelosauria</taxon>
        <taxon>Archosauria</taxon>
        <taxon>Dinosauria</taxon>
        <taxon>Saurischia</taxon>
        <taxon>Theropoda</taxon>
        <taxon>Coelurosauria</taxon>
        <taxon>Aves</taxon>
        <taxon>Neognathae</taxon>
        <taxon>Neoaves</taxon>
        <taxon>Telluraves</taxon>
        <taxon>Australaves</taxon>
        <taxon>Passeriformes</taxon>
        <taxon>Passeroidea</taxon>
        <taxon>Estrildidae</taxon>
        <taxon>Estrildinae</taxon>
        <taxon>Lonchura</taxon>
    </lineage>
</organism>
<keyword evidence="1" id="KW-0343">GTPase activation</keyword>
<dbReference type="SUPFAM" id="SSF48350">
    <property type="entry name" value="GTPase activation domain, GAP"/>
    <property type="match status" value="1"/>
</dbReference>
<dbReference type="SMART" id="SM00324">
    <property type="entry name" value="RhoGAP"/>
    <property type="match status" value="1"/>
</dbReference>
<dbReference type="GO" id="GO:0007165">
    <property type="term" value="P:signal transduction"/>
    <property type="evidence" value="ECO:0007669"/>
    <property type="project" value="InterPro"/>
</dbReference>
<evidence type="ECO:0000256" key="1">
    <source>
        <dbReference type="ARBA" id="ARBA00022468"/>
    </source>
</evidence>
<comment type="caution">
    <text evidence="3">The sequence shown here is derived from an EMBL/GenBank/DDBJ whole genome shotgun (WGS) entry which is preliminary data.</text>
</comment>
<dbReference type="InterPro" id="IPR008936">
    <property type="entry name" value="Rho_GTPase_activation_prot"/>
</dbReference>
<dbReference type="GO" id="GO:0005096">
    <property type="term" value="F:GTPase activator activity"/>
    <property type="evidence" value="ECO:0007669"/>
    <property type="project" value="UniProtKB-KW"/>
</dbReference>
<dbReference type="GO" id="GO:1902533">
    <property type="term" value="P:positive regulation of intracellular signal transduction"/>
    <property type="evidence" value="ECO:0007669"/>
    <property type="project" value="UniProtKB-ARBA"/>
</dbReference>
<keyword evidence="4" id="KW-1185">Reference proteome</keyword>
<dbReference type="PANTHER" id="PTHR12635">
    <property type="entry name" value="RHO-GTPASE-ACTIVATING PROTEIN 6 FAMILY MEMBER"/>
    <property type="match status" value="1"/>
</dbReference>
<reference evidence="3 4" key="1">
    <citation type="submission" date="2017-05" db="EMBL/GenBank/DDBJ databases">
        <title>Genome of assembly of the Bengalese finch, Lonchura striata domestica.</title>
        <authorList>
            <person name="Colquitt B.M."/>
            <person name="Brainard M.S."/>
        </authorList>
    </citation>
    <scope>NUCLEOTIDE SEQUENCE [LARGE SCALE GENOMIC DNA]</scope>
    <source>
        <strain evidence="3">White83orange57</strain>
    </source>
</reference>
<dbReference type="GO" id="GO:0005856">
    <property type="term" value="C:cytoskeleton"/>
    <property type="evidence" value="ECO:0007669"/>
    <property type="project" value="UniProtKB-ARBA"/>
</dbReference>
<evidence type="ECO:0000259" key="2">
    <source>
        <dbReference type="PROSITE" id="PS50238"/>
    </source>
</evidence>
<dbReference type="AlphaFoldDB" id="A0A218UCR4"/>
<dbReference type="PANTHER" id="PTHR12635:SF7">
    <property type="entry name" value="RHO GTPASE ACTIVATING PROTEIN 6-RELATED"/>
    <property type="match status" value="1"/>
</dbReference>
<dbReference type="InterPro" id="IPR000198">
    <property type="entry name" value="RhoGAP_dom"/>
</dbReference>
<dbReference type="Proteomes" id="UP000197619">
    <property type="component" value="Unassembled WGS sequence"/>
</dbReference>
<dbReference type="FunFam" id="1.10.555.10:FF:000017">
    <property type="entry name" value="Rho GTPase activating protein 6"/>
    <property type="match status" value="1"/>
</dbReference>
<evidence type="ECO:0000313" key="3">
    <source>
        <dbReference type="EMBL" id="OWK51456.1"/>
    </source>
</evidence>
<protein>
    <submittedName>
        <fullName evidence="3">Rho GTPase-activating protein 6</fullName>
    </submittedName>
</protein>
<dbReference type="InterPro" id="IPR037863">
    <property type="entry name" value="RHOGAP6/36"/>
</dbReference>
<proteinExistence type="predicted"/>
<gene>
    <name evidence="3" type="primary">ARHGAP6_1</name>
    <name evidence="3" type="ORF">RLOC_00011196</name>
</gene>
<sequence>MQPVALQSLSELERASLQELALFRLQERLPVGHLSLDRDGSKGIKSIRQKLESFSKERKDCSPHTFGVPLPQVIANDRACRQLQEAVGRSRRLCLEVEATVTRFRAQRQRRLGMGTSCIRAPDGGFPEEPLSPSLLDKSSWSQRRGAMSVDSITDLSDNASELLEALQLSHPHELGPRRSRGKKRPLSLNPITWQVPRIVDRCCTHLETHGLQTVGIFRVGSSKKRVQQLREEFDRGLDVFLDEHQSVHDVAALLKEFLRDMPDSLIPRELYGAFLSTATLEGPAQLDTLQLLLFLLPPCHSDTLLRLLRFLARVARHAESSWDPEGHEIPGNKMTVSNLATVFGPNILQKEKPGEKDASALNFEDSAAIILVLQRLIEHHHSLFMPPAERDPVSGVAVSPQVSPEMQCDILRRLFQTDPDVIEYLLRRKFPRGSSGHRDR</sequence>
<evidence type="ECO:0000313" key="4">
    <source>
        <dbReference type="Proteomes" id="UP000197619"/>
    </source>
</evidence>
<dbReference type="PROSITE" id="PS50238">
    <property type="entry name" value="RHOGAP"/>
    <property type="match status" value="1"/>
</dbReference>